<dbReference type="AlphaFoldDB" id="A0AAW2XVT8"/>
<dbReference type="PANTHER" id="PTHR45801">
    <property type="entry name" value="OS07G0101800 PROTEIN"/>
    <property type="match status" value="1"/>
</dbReference>
<comment type="caution">
    <text evidence="11">The sequence shown here is derived from an EMBL/GenBank/DDBJ whole genome shotgun (WGS) entry which is preliminary data.</text>
</comment>
<feature type="region of interest" description="Disordered" evidence="9">
    <location>
        <begin position="156"/>
        <end position="183"/>
    </location>
</feature>
<sequence length="183" mass="20712">MEPGKHSNSDTNSSDQNDHHQPEKSADDGTGVGRSYECTFCKRGFTNAQALGGHMNIHRKDKAKAKQKNLEEPSNFQNIKHSENYAGLRYFPQTDHQQQRAGYYRDVRSGQVNYQVYLPSSNPSFRTGNYFPFWRAEGFDHEGRGDADLSLRIGVPEPVEGGDREGNVKENEVDLELRLGHDP</sequence>
<evidence type="ECO:0000256" key="7">
    <source>
        <dbReference type="ARBA" id="ARBA00023242"/>
    </source>
</evidence>
<dbReference type="InterPro" id="IPR013087">
    <property type="entry name" value="Znf_C2H2_type"/>
</dbReference>
<evidence type="ECO:0000256" key="8">
    <source>
        <dbReference type="PROSITE-ProRule" id="PRU00042"/>
    </source>
</evidence>
<evidence type="ECO:0000256" key="4">
    <source>
        <dbReference type="ARBA" id="ARBA00022833"/>
    </source>
</evidence>
<dbReference type="GO" id="GO:0005634">
    <property type="term" value="C:nucleus"/>
    <property type="evidence" value="ECO:0007669"/>
    <property type="project" value="UniProtKB-SubCell"/>
</dbReference>
<dbReference type="EMBL" id="JACGWN010000003">
    <property type="protein sequence ID" value="KAL0457037.1"/>
    <property type="molecule type" value="Genomic_DNA"/>
</dbReference>
<feature type="compositionally biased region" description="Basic and acidic residues" evidence="9">
    <location>
        <begin position="161"/>
        <end position="183"/>
    </location>
</feature>
<dbReference type="PANTHER" id="PTHR45801:SF111">
    <property type="entry name" value="C2H2 AND C2HC ZINC FINGERS SUPERFAMILY PROTEIN"/>
    <property type="match status" value="1"/>
</dbReference>
<dbReference type="PROSITE" id="PS00028">
    <property type="entry name" value="ZINC_FINGER_C2H2_1"/>
    <property type="match status" value="1"/>
</dbReference>
<keyword evidence="6" id="KW-0804">Transcription</keyword>
<feature type="compositionally biased region" description="Basic and acidic residues" evidence="9">
    <location>
        <begin position="16"/>
        <end position="27"/>
    </location>
</feature>
<dbReference type="Gene3D" id="3.30.160.60">
    <property type="entry name" value="Classic Zinc Finger"/>
    <property type="match status" value="1"/>
</dbReference>
<evidence type="ECO:0000313" key="11">
    <source>
        <dbReference type="EMBL" id="KAL0457037.1"/>
    </source>
</evidence>
<evidence type="ECO:0000259" key="10">
    <source>
        <dbReference type="PROSITE" id="PS50157"/>
    </source>
</evidence>
<organism evidence="11">
    <name type="scientific">Sesamum latifolium</name>
    <dbReference type="NCBI Taxonomy" id="2727402"/>
    <lineage>
        <taxon>Eukaryota</taxon>
        <taxon>Viridiplantae</taxon>
        <taxon>Streptophyta</taxon>
        <taxon>Embryophyta</taxon>
        <taxon>Tracheophyta</taxon>
        <taxon>Spermatophyta</taxon>
        <taxon>Magnoliopsida</taxon>
        <taxon>eudicotyledons</taxon>
        <taxon>Gunneridae</taxon>
        <taxon>Pentapetalae</taxon>
        <taxon>asterids</taxon>
        <taxon>lamiids</taxon>
        <taxon>Lamiales</taxon>
        <taxon>Pedaliaceae</taxon>
        <taxon>Sesamum</taxon>
    </lineage>
</organism>
<dbReference type="Pfam" id="PF13912">
    <property type="entry name" value="zf-C2H2_6"/>
    <property type="match status" value="1"/>
</dbReference>
<keyword evidence="2" id="KW-0479">Metal-binding</keyword>
<feature type="domain" description="C2H2-type" evidence="10">
    <location>
        <begin position="36"/>
        <end position="63"/>
    </location>
</feature>
<keyword evidence="3 8" id="KW-0863">Zinc-finger</keyword>
<comment type="subcellular location">
    <subcellularLocation>
        <location evidence="1">Nucleus</location>
    </subcellularLocation>
</comment>
<protein>
    <submittedName>
        <fullName evidence="11">Transcriptional regulator TAC1</fullName>
    </submittedName>
</protein>
<gene>
    <name evidence="11" type="ORF">Slati_1042900</name>
</gene>
<dbReference type="SMART" id="SM00355">
    <property type="entry name" value="ZnF_C2H2"/>
    <property type="match status" value="1"/>
</dbReference>
<evidence type="ECO:0000256" key="1">
    <source>
        <dbReference type="ARBA" id="ARBA00004123"/>
    </source>
</evidence>
<dbReference type="InterPro" id="IPR052426">
    <property type="entry name" value="Plant_dev_regulator"/>
</dbReference>
<dbReference type="GO" id="GO:0008270">
    <property type="term" value="F:zinc ion binding"/>
    <property type="evidence" value="ECO:0007669"/>
    <property type="project" value="UniProtKB-KW"/>
</dbReference>
<keyword evidence="7" id="KW-0539">Nucleus</keyword>
<keyword evidence="4" id="KW-0862">Zinc</keyword>
<evidence type="ECO:0000256" key="2">
    <source>
        <dbReference type="ARBA" id="ARBA00022723"/>
    </source>
</evidence>
<evidence type="ECO:0000256" key="5">
    <source>
        <dbReference type="ARBA" id="ARBA00023015"/>
    </source>
</evidence>
<evidence type="ECO:0000256" key="6">
    <source>
        <dbReference type="ARBA" id="ARBA00023163"/>
    </source>
</evidence>
<evidence type="ECO:0000256" key="9">
    <source>
        <dbReference type="SAM" id="MobiDB-lite"/>
    </source>
</evidence>
<dbReference type="PROSITE" id="PS50157">
    <property type="entry name" value="ZINC_FINGER_C2H2_2"/>
    <property type="match status" value="1"/>
</dbReference>
<name>A0AAW2XVT8_9LAMI</name>
<reference evidence="11" key="1">
    <citation type="submission" date="2020-06" db="EMBL/GenBank/DDBJ databases">
        <authorList>
            <person name="Li T."/>
            <person name="Hu X."/>
            <person name="Zhang T."/>
            <person name="Song X."/>
            <person name="Zhang H."/>
            <person name="Dai N."/>
            <person name="Sheng W."/>
            <person name="Hou X."/>
            <person name="Wei L."/>
        </authorList>
    </citation>
    <scope>NUCLEOTIDE SEQUENCE</scope>
    <source>
        <strain evidence="11">KEN1</strain>
        <tissue evidence="11">Leaf</tissue>
    </source>
</reference>
<dbReference type="SUPFAM" id="SSF57667">
    <property type="entry name" value="beta-beta-alpha zinc fingers"/>
    <property type="match status" value="1"/>
</dbReference>
<proteinExistence type="predicted"/>
<reference evidence="11" key="2">
    <citation type="journal article" date="2024" name="Plant">
        <title>Genomic evolution and insights into agronomic trait innovations of Sesamum species.</title>
        <authorList>
            <person name="Miao H."/>
            <person name="Wang L."/>
            <person name="Qu L."/>
            <person name="Liu H."/>
            <person name="Sun Y."/>
            <person name="Le M."/>
            <person name="Wang Q."/>
            <person name="Wei S."/>
            <person name="Zheng Y."/>
            <person name="Lin W."/>
            <person name="Duan Y."/>
            <person name="Cao H."/>
            <person name="Xiong S."/>
            <person name="Wang X."/>
            <person name="Wei L."/>
            <person name="Li C."/>
            <person name="Ma Q."/>
            <person name="Ju M."/>
            <person name="Zhao R."/>
            <person name="Li G."/>
            <person name="Mu C."/>
            <person name="Tian Q."/>
            <person name="Mei H."/>
            <person name="Zhang T."/>
            <person name="Gao T."/>
            <person name="Zhang H."/>
        </authorList>
    </citation>
    <scope>NUCLEOTIDE SEQUENCE</scope>
    <source>
        <strain evidence="11">KEN1</strain>
    </source>
</reference>
<evidence type="ECO:0000256" key="3">
    <source>
        <dbReference type="ARBA" id="ARBA00022771"/>
    </source>
</evidence>
<keyword evidence="5" id="KW-0805">Transcription regulation</keyword>
<dbReference type="InterPro" id="IPR036236">
    <property type="entry name" value="Znf_C2H2_sf"/>
</dbReference>
<accession>A0AAW2XVT8</accession>
<feature type="region of interest" description="Disordered" evidence="9">
    <location>
        <begin position="1"/>
        <end position="32"/>
    </location>
</feature>